<feature type="chain" id="PRO_5043659383" description="Calcium-binding protein" evidence="1">
    <location>
        <begin position="35"/>
        <end position="209"/>
    </location>
</feature>
<evidence type="ECO:0000313" key="2">
    <source>
        <dbReference type="EMBL" id="WTU75236.1"/>
    </source>
</evidence>
<feature type="signal peptide" evidence="1">
    <location>
        <begin position="1"/>
        <end position="34"/>
    </location>
</feature>
<dbReference type="Pfam" id="PF00353">
    <property type="entry name" value="HemolysinCabind"/>
    <property type="match status" value="2"/>
</dbReference>
<dbReference type="EMBL" id="CP108264">
    <property type="protein sequence ID" value="WTU75236.1"/>
    <property type="molecule type" value="Genomic_DNA"/>
</dbReference>
<proteinExistence type="predicted"/>
<sequence>MHPTASRFVRTVRFAVPAVAALTATMALAGPAFADPALVTRSGSSILYTAQPGETNTVTFSNAGGSFQVEDSTSNLIPGPGCVRFNNDPHIVRCGALATVARIQASLGDRNDTATNNTAIASDIVGGEGDDRLFGGSGPDRLLDSDGWNAAPGANTFEGRGGNDTIISRNGGFDRIDCGESIADFDVLLADAASLDAVVPNSCEFVQRS</sequence>
<name>A0AAU2JTX6_9ACTN</name>
<dbReference type="SUPFAM" id="SSF51120">
    <property type="entry name" value="beta-Roll"/>
    <property type="match status" value="1"/>
</dbReference>
<organism evidence="2">
    <name type="scientific">Streptomyces sp. NBC_00049</name>
    <dbReference type="NCBI Taxonomy" id="2903617"/>
    <lineage>
        <taxon>Bacteria</taxon>
        <taxon>Bacillati</taxon>
        <taxon>Actinomycetota</taxon>
        <taxon>Actinomycetes</taxon>
        <taxon>Kitasatosporales</taxon>
        <taxon>Streptomycetaceae</taxon>
        <taxon>Streptomyces</taxon>
    </lineage>
</organism>
<protein>
    <recommendedName>
        <fullName evidence="3">Calcium-binding protein</fullName>
    </recommendedName>
</protein>
<dbReference type="AlphaFoldDB" id="A0AAU2JTX6"/>
<reference evidence="2" key="1">
    <citation type="submission" date="2022-10" db="EMBL/GenBank/DDBJ databases">
        <title>The complete genomes of actinobacterial strains from the NBC collection.</title>
        <authorList>
            <person name="Joergensen T.S."/>
            <person name="Alvarez Arevalo M."/>
            <person name="Sterndorff E.B."/>
            <person name="Faurdal D."/>
            <person name="Vuksanovic O."/>
            <person name="Mourched A.-S."/>
            <person name="Charusanti P."/>
            <person name="Shaw S."/>
            <person name="Blin K."/>
            <person name="Weber T."/>
        </authorList>
    </citation>
    <scope>NUCLEOTIDE SEQUENCE</scope>
    <source>
        <strain evidence="2">NBC_00049</strain>
    </source>
</reference>
<gene>
    <name evidence="2" type="ORF">OG327_18980</name>
</gene>
<dbReference type="GO" id="GO:0005509">
    <property type="term" value="F:calcium ion binding"/>
    <property type="evidence" value="ECO:0007669"/>
    <property type="project" value="InterPro"/>
</dbReference>
<dbReference type="InterPro" id="IPR001343">
    <property type="entry name" value="Hemolysn_Ca-bd"/>
</dbReference>
<keyword evidence="1" id="KW-0732">Signal</keyword>
<accession>A0AAU2JTX6</accession>
<evidence type="ECO:0000256" key="1">
    <source>
        <dbReference type="SAM" id="SignalP"/>
    </source>
</evidence>
<dbReference type="Gene3D" id="2.150.10.10">
    <property type="entry name" value="Serralysin-like metalloprotease, C-terminal"/>
    <property type="match status" value="1"/>
</dbReference>
<dbReference type="InterPro" id="IPR011049">
    <property type="entry name" value="Serralysin-like_metalloprot_C"/>
</dbReference>
<evidence type="ECO:0008006" key="3">
    <source>
        <dbReference type="Google" id="ProtNLM"/>
    </source>
</evidence>